<feature type="transmembrane region" description="Helical" evidence="1">
    <location>
        <begin position="15"/>
        <end position="32"/>
    </location>
</feature>
<evidence type="ECO:0000313" key="2">
    <source>
        <dbReference type="EMBL" id="MPN33226.1"/>
    </source>
</evidence>
<keyword evidence="1" id="KW-0472">Membrane</keyword>
<gene>
    <name evidence="2" type="ORF">SDC9_180710</name>
</gene>
<evidence type="ECO:0000256" key="1">
    <source>
        <dbReference type="SAM" id="Phobius"/>
    </source>
</evidence>
<accession>A0A645H417</accession>
<protein>
    <submittedName>
        <fullName evidence="2">Uncharacterized protein</fullName>
    </submittedName>
</protein>
<comment type="caution">
    <text evidence="2">The sequence shown here is derived from an EMBL/GenBank/DDBJ whole genome shotgun (WGS) entry which is preliminary data.</text>
</comment>
<keyword evidence="1" id="KW-1133">Transmembrane helix</keyword>
<name>A0A645H417_9ZZZZ</name>
<keyword evidence="1" id="KW-0812">Transmembrane</keyword>
<dbReference type="EMBL" id="VSSQ01085624">
    <property type="protein sequence ID" value="MPN33226.1"/>
    <property type="molecule type" value="Genomic_DNA"/>
</dbReference>
<proteinExistence type="predicted"/>
<reference evidence="2" key="1">
    <citation type="submission" date="2019-08" db="EMBL/GenBank/DDBJ databases">
        <authorList>
            <person name="Kucharzyk K."/>
            <person name="Murdoch R.W."/>
            <person name="Higgins S."/>
            <person name="Loffler F."/>
        </authorList>
    </citation>
    <scope>NUCLEOTIDE SEQUENCE</scope>
</reference>
<sequence>MLIKEVNELVAPSDAGYILSFVAGVGLVWLFVC</sequence>
<dbReference type="AlphaFoldDB" id="A0A645H417"/>
<organism evidence="2">
    <name type="scientific">bioreactor metagenome</name>
    <dbReference type="NCBI Taxonomy" id="1076179"/>
    <lineage>
        <taxon>unclassified sequences</taxon>
        <taxon>metagenomes</taxon>
        <taxon>ecological metagenomes</taxon>
    </lineage>
</organism>